<dbReference type="GO" id="GO:0006529">
    <property type="term" value="P:asparagine biosynthetic process"/>
    <property type="evidence" value="ECO:0007669"/>
    <property type="project" value="InterPro"/>
</dbReference>
<evidence type="ECO:0000256" key="5">
    <source>
        <dbReference type="ARBA" id="ARBA00022840"/>
    </source>
</evidence>
<dbReference type="CDD" id="cd01991">
    <property type="entry name" value="Asn_synthase_B_C"/>
    <property type="match status" value="1"/>
</dbReference>
<evidence type="ECO:0000256" key="6">
    <source>
        <dbReference type="ARBA" id="ARBA00022962"/>
    </source>
</evidence>
<comment type="catalytic activity">
    <reaction evidence="7">
        <text>L-aspartate + L-glutamine + ATP + H2O = L-asparagine + L-glutamate + AMP + diphosphate + H(+)</text>
        <dbReference type="Rhea" id="RHEA:12228"/>
        <dbReference type="ChEBI" id="CHEBI:15377"/>
        <dbReference type="ChEBI" id="CHEBI:15378"/>
        <dbReference type="ChEBI" id="CHEBI:29985"/>
        <dbReference type="ChEBI" id="CHEBI:29991"/>
        <dbReference type="ChEBI" id="CHEBI:30616"/>
        <dbReference type="ChEBI" id="CHEBI:33019"/>
        <dbReference type="ChEBI" id="CHEBI:58048"/>
        <dbReference type="ChEBI" id="CHEBI:58359"/>
        <dbReference type="ChEBI" id="CHEBI:456215"/>
        <dbReference type="EC" id="6.3.5.4"/>
    </reaction>
</comment>
<sequence length="619" mass="69937">MTGIAAVFADGLLSVRMQSMTDVLSRNPHDARDQWSNGKMGLSACTLFTTAEAKDANQPHCSEDGQRALVFDGFLTNCAELRRELLDRGASLRNRSDEELVLRSYEEWGDDCALRTEGEFAFVIADCRRQTLFCARDHQGLRPLFYCQNGEALIAASSIAAVLAGLDRQPDFDYDYLAEAMVGETYSVDRTPWKGVKRLNASHCLITSPGQIEVRRYYSLPSQPIRHYRSDEEYIEAYRDVLRDAIRRTSRTHLPLAIEVSGGLDSSAIYALAHDMMGTLPAPEIRAYTLRGEAGAESDEIAFARSVTDFTDSDLTESELFRPDLDWFDAEGKRERDLPTYTNASHSILMEQAMAKDGARVTLNGQGGDQWLDGSFGYYHQTIQSRQVRRFLKNLRRDIATYGTRSSVGFALRKMILAALPKPVRLALKRSRSDYGSLMVDPVQYLDAEYAASVRSTKTSYLAALPFDEIANANARTLDAKLNQRSFDLMARQRARLGLEGRSPMCTRQFIEFAASVPEDVKFRNGQTKWLHREAMRGFMPDAVVDRPDKASFPEAKHDQAILRMCQTEMSGVLAPLVNSEQFSAFNTLRIEHDFDDIWDWPYWGCYLVTSFLQNSNER</sequence>
<keyword evidence="10" id="KW-1185">Reference proteome</keyword>
<accession>A0A9X1JM05</accession>
<gene>
    <name evidence="9" type="ORF">KCG46_01740</name>
</gene>
<dbReference type="PROSITE" id="PS51278">
    <property type="entry name" value="GATASE_TYPE_2"/>
    <property type="match status" value="1"/>
</dbReference>
<feature type="domain" description="Glutamine amidotransferase type-2" evidence="8">
    <location>
        <begin position="2"/>
        <end position="191"/>
    </location>
</feature>
<dbReference type="InterPro" id="IPR017932">
    <property type="entry name" value="GATase_2_dom"/>
</dbReference>
<comment type="caution">
    <text evidence="9">The sequence shown here is derived from an EMBL/GenBank/DDBJ whole genome shotgun (WGS) entry which is preliminary data.</text>
</comment>
<name>A0A9X1JM05_9SPHN</name>
<dbReference type="Pfam" id="PF13537">
    <property type="entry name" value="GATase_7"/>
    <property type="match status" value="1"/>
</dbReference>
<dbReference type="Proteomes" id="UP001138681">
    <property type="component" value="Unassembled WGS sequence"/>
</dbReference>
<evidence type="ECO:0000256" key="1">
    <source>
        <dbReference type="ARBA" id="ARBA00005187"/>
    </source>
</evidence>
<dbReference type="EC" id="6.3.5.4" evidence="3"/>
<dbReference type="CDD" id="cd00712">
    <property type="entry name" value="AsnB"/>
    <property type="match status" value="1"/>
</dbReference>
<keyword evidence="5" id="KW-0067">ATP-binding</keyword>
<dbReference type="AlphaFoldDB" id="A0A9X1JM05"/>
<protein>
    <recommendedName>
        <fullName evidence="3">asparagine synthase (glutamine-hydrolyzing)</fullName>
        <ecNumber evidence="3">6.3.5.4</ecNumber>
    </recommendedName>
</protein>
<evidence type="ECO:0000313" key="9">
    <source>
        <dbReference type="EMBL" id="MBV7258293.1"/>
    </source>
</evidence>
<dbReference type="PIRSF" id="PIRSF001589">
    <property type="entry name" value="Asn_synthetase_glu-h"/>
    <property type="match status" value="1"/>
</dbReference>
<reference evidence="9" key="1">
    <citation type="submission" date="2021-04" db="EMBL/GenBank/DDBJ databases">
        <authorList>
            <person name="Pira H."/>
            <person name="Risdian C."/>
            <person name="Wink J."/>
        </authorList>
    </citation>
    <scope>NUCLEOTIDE SEQUENCE</scope>
    <source>
        <strain evidence="9">WH158</strain>
    </source>
</reference>
<evidence type="ECO:0000256" key="3">
    <source>
        <dbReference type="ARBA" id="ARBA00012737"/>
    </source>
</evidence>
<dbReference type="GO" id="GO:0004066">
    <property type="term" value="F:asparagine synthase (glutamine-hydrolyzing) activity"/>
    <property type="evidence" value="ECO:0007669"/>
    <property type="project" value="UniProtKB-EC"/>
</dbReference>
<dbReference type="EMBL" id="JAGSPC010000001">
    <property type="protein sequence ID" value="MBV7258293.1"/>
    <property type="molecule type" value="Genomic_DNA"/>
</dbReference>
<comment type="pathway">
    <text evidence="1">Amino-acid biosynthesis; L-asparagine biosynthesis; L-asparagine from L-aspartate (L-Gln route): step 1/1.</text>
</comment>
<keyword evidence="4" id="KW-0547">Nucleotide-binding</keyword>
<dbReference type="InterPro" id="IPR051786">
    <property type="entry name" value="ASN_synthetase/amidase"/>
</dbReference>
<comment type="similarity">
    <text evidence="2">Belongs to the asparagine synthetase family.</text>
</comment>
<evidence type="ECO:0000256" key="7">
    <source>
        <dbReference type="ARBA" id="ARBA00048741"/>
    </source>
</evidence>
<dbReference type="PANTHER" id="PTHR43284:SF1">
    <property type="entry name" value="ASPARAGINE SYNTHETASE"/>
    <property type="match status" value="1"/>
</dbReference>
<proteinExistence type="inferred from homology"/>
<dbReference type="Pfam" id="PF00733">
    <property type="entry name" value="Asn_synthase"/>
    <property type="match status" value="1"/>
</dbReference>
<organism evidence="9 10">
    <name type="scientific">Erythrobacter crassostreae</name>
    <dbReference type="NCBI Taxonomy" id="2828328"/>
    <lineage>
        <taxon>Bacteria</taxon>
        <taxon>Pseudomonadati</taxon>
        <taxon>Pseudomonadota</taxon>
        <taxon>Alphaproteobacteria</taxon>
        <taxon>Sphingomonadales</taxon>
        <taxon>Erythrobacteraceae</taxon>
        <taxon>Erythrobacter/Porphyrobacter group</taxon>
        <taxon>Erythrobacter</taxon>
    </lineage>
</organism>
<dbReference type="PANTHER" id="PTHR43284">
    <property type="entry name" value="ASPARAGINE SYNTHETASE (GLUTAMINE-HYDROLYZING)"/>
    <property type="match status" value="1"/>
</dbReference>
<dbReference type="RefSeq" id="WP_218403629.1">
    <property type="nucleotide sequence ID" value="NZ_JAGSPC010000001.1"/>
</dbReference>
<evidence type="ECO:0000256" key="4">
    <source>
        <dbReference type="ARBA" id="ARBA00022741"/>
    </source>
</evidence>
<evidence type="ECO:0000256" key="2">
    <source>
        <dbReference type="ARBA" id="ARBA00005752"/>
    </source>
</evidence>
<evidence type="ECO:0000259" key="8">
    <source>
        <dbReference type="PROSITE" id="PS51278"/>
    </source>
</evidence>
<evidence type="ECO:0000313" key="10">
    <source>
        <dbReference type="Proteomes" id="UP001138681"/>
    </source>
</evidence>
<dbReference type="InterPro" id="IPR001962">
    <property type="entry name" value="Asn_synthase"/>
</dbReference>
<dbReference type="InterPro" id="IPR006426">
    <property type="entry name" value="Asn_synth_AEB"/>
</dbReference>
<dbReference type="InterPro" id="IPR033738">
    <property type="entry name" value="AsnB_N"/>
</dbReference>
<keyword evidence="6" id="KW-0315">Glutamine amidotransferase</keyword>